<dbReference type="PANTHER" id="PTHR48064">
    <property type="entry name" value="OS01G0750400 PROTEIN"/>
    <property type="match status" value="1"/>
</dbReference>
<evidence type="ECO:0000256" key="5">
    <source>
        <dbReference type="ARBA" id="ARBA00022729"/>
    </source>
</evidence>
<dbReference type="InterPro" id="IPR032675">
    <property type="entry name" value="LRR_dom_sf"/>
</dbReference>
<dbReference type="PRINTS" id="PR00019">
    <property type="entry name" value="LEURICHRPT"/>
</dbReference>
<sequence>MNEHSEPIALYAKDAELPQQQYSVVHLFRLTGHEGSIFRIAWSSDGSKLMSVSDDHMLCSARIWIIGGLRSDCGEQGEDNGRHALYGLALSSEAWDLSSNSLTGDIPFSISKLKQLEELNLKNNQLTGPIPSTLSHIPNLKTLDLAQNQLVGNIPRLIY</sequence>
<dbReference type="InterPro" id="IPR036322">
    <property type="entry name" value="WD40_repeat_dom_sf"/>
</dbReference>
<dbReference type="InterPro" id="IPR001680">
    <property type="entry name" value="WD40_rpt"/>
</dbReference>
<evidence type="ECO:0000313" key="13">
    <source>
        <dbReference type="Proteomes" id="UP001085076"/>
    </source>
</evidence>
<name>A0A9D5CLU7_9LILI</name>
<keyword evidence="4" id="KW-0812">Transmembrane</keyword>
<evidence type="ECO:0000256" key="11">
    <source>
        <dbReference type="PROSITE-ProRule" id="PRU00221"/>
    </source>
</evidence>
<keyword evidence="3" id="KW-0433">Leucine-rich repeat</keyword>
<comment type="caution">
    <text evidence="12">The sequence shown here is derived from an EMBL/GenBank/DDBJ whole genome shotgun (WGS) entry which is preliminary data.</text>
</comment>
<evidence type="ECO:0000313" key="12">
    <source>
        <dbReference type="EMBL" id="KAJ0975412.1"/>
    </source>
</evidence>
<feature type="repeat" description="WD" evidence="11">
    <location>
        <begin position="30"/>
        <end position="58"/>
    </location>
</feature>
<evidence type="ECO:0000256" key="3">
    <source>
        <dbReference type="ARBA" id="ARBA00022614"/>
    </source>
</evidence>
<reference evidence="12" key="1">
    <citation type="submission" date="2021-03" db="EMBL/GenBank/DDBJ databases">
        <authorList>
            <person name="Li Z."/>
            <person name="Yang C."/>
        </authorList>
    </citation>
    <scope>NUCLEOTIDE SEQUENCE</scope>
    <source>
        <strain evidence="12">Dzin_1.0</strain>
        <tissue evidence="12">Leaf</tissue>
    </source>
</reference>
<evidence type="ECO:0000256" key="4">
    <source>
        <dbReference type="ARBA" id="ARBA00022692"/>
    </source>
</evidence>
<evidence type="ECO:0000256" key="8">
    <source>
        <dbReference type="ARBA" id="ARBA00023136"/>
    </source>
</evidence>
<protein>
    <submittedName>
        <fullName evidence="12">Uncharacterized protein</fullName>
    </submittedName>
</protein>
<accession>A0A9D5CLU7</accession>
<dbReference type="AlphaFoldDB" id="A0A9D5CLU7"/>
<dbReference type="InterPro" id="IPR015943">
    <property type="entry name" value="WD40/YVTN_repeat-like_dom_sf"/>
</dbReference>
<dbReference type="InterPro" id="IPR001611">
    <property type="entry name" value="Leu-rich_rpt"/>
</dbReference>
<dbReference type="SUPFAM" id="SSF50978">
    <property type="entry name" value="WD40 repeat-like"/>
    <property type="match status" value="1"/>
</dbReference>
<reference evidence="12" key="2">
    <citation type="journal article" date="2022" name="Hortic Res">
        <title>The genome of Dioscorea zingiberensis sheds light on the biosynthesis, origin and evolution of the medicinally important diosgenin saponins.</title>
        <authorList>
            <person name="Li Y."/>
            <person name="Tan C."/>
            <person name="Li Z."/>
            <person name="Guo J."/>
            <person name="Li S."/>
            <person name="Chen X."/>
            <person name="Wang C."/>
            <person name="Dai X."/>
            <person name="Yang H."/>
            <person name="Song W."/>
            <person name="Hou L."/>
            <person name="Xu J."/>
            <person name="Tong Z."/>
            <person name="Xu A."/>
            <person name="Yuan X."/>
            <person name="Wang W."/>
            <person name="Yang Q."/>
            <person name="Chen L."/>
            <person name="Sun Z."/>
            <person name="Wang K."/>
            <person name="Pan B."/>
            <person name="Chen J."/>
            <person name="Bao Y."/>
            <person name="Liu F."/>
            <person name="Qi X."/>
            <person name="Gang D.R."/>
            <person name="Wen J."/>
            <person name="Li J."/>
        </authorList>
    </citation>
    <scope>NUCLEOTIDE SEQUENCE</scope>
    <source>
        <strain evidence="12">Dzin_1.0</strain>
    </source>
</reference>
<dbReference type="Proteomes" id="UP001085076">
    <property type="component" value="Miscellaneous, Linkage group lg04"/>
</dbReference>
<keyword evidence="13" id="KW-1185">Reference proteome</keyword>
<dbReference type="GO" id="GO:0005886">
    <property type="term" value="C:plasma membrane"/>
    <property type="evidence" value="ECO:0007669"/>
    <property type="project" value="UniProtKB-SubCell"/>
</dbReference>
<dbReference type="FunFam" id="3.80.10.10:FF:000470">
    <property type="entry name" value="LRR receptor-like serine/threonine-protein kinase RPK2"/>
    <property type="match status" value="1"/>
</dbReference>
<comment type="subcellular location">
    <subcellularLocation>
        <location evidence="1">Cell membrane</location>
        <topology evidence="1">Single-pass type I membrane protein</topology>
    </subcellularLocation>
</comment>
<dbReference type="PANTHER" id="PTHR48064:SF6">
    <property type="entry name" value="RECEPTOR-LIKE PROTEIN KINASE 2"/>
    <property type="match status" value="1"/>
</dbReference>
<keyword evidence="2" id="KW-1003">Cell membrane</keyword>
<keyword evidence="5" id="KW-0732">Signal</keyword>
<evidence type="ECO:0000256" key="6">
    <source>
        <dbReference type="ARBA" id="ARBA00022737"/>
    </source>
</evidence>
<proteinExistence type="predicted"/>
<evidence type="ECO:0000256" key="9">
    <source>
        <dbReference type="ARBA" id="ARBA00023170"/>
    </source>
</evidence>
<gene>
    <name evidence="12" type="ORF">J5N97_017377</name>
</gene>
<keyword evidence="11" id="KW-0853">WD repeat</keyword>
<dbReference type="GO" id="GO:0051606">
    <property type="term" value="P:detection of stimulus"/>
    <property type="evidence" value="ECO:0007669"/>
    <property type="project" value="UniProtKB-ARBA"/>
</dbReference>
<dbReference type="InterPro" id="IPR053038">
    <property type="entry name" value="RLP_Defense"/>
</dbReference>
<evidence type="ECO:0000256" key="2">
    <source>
        <dbReference type="ARBA" id="ARBA00022475"/>
    </source>
</evidence>
<evidence type="ECO:0000256" key="10">
    <source>
        <dbReference type="ARBA" id="ARBA00023180"/>
    </source>
</evidence>
<keyword evidence="6" id="KW-0677">Repeat</keyword>
<dbReference type="EMBL" id="JAGGNH010000004">
    <property type="protein sequence ID" value="KAJ0975412.1"/>
    <property type="molecule type" value="Genomic_DNA"/>
</dbReference>
<keyword evidence="10" id="KW-0325">Glycoprotein</keyword>
<dbReference type="Gene3D" id="3.80.10.10">
    <property type="entry name" value="Ribonuclease Inhibitor"/>
    <property type="match status" value="1"/>
</dbReference>
<evidence type="ECO:0000256" key="1">
    <source>
        <dbReference type="ARBA" id="ARBA00004251"/>
    </source>
</evidence>
<keyword evidence="8" id="KW-0472">Membrane</keyword>
<keyword evidence="9" id="KW-0675">Receptor</keyword>
<dbReference type="OrthoDB" id="678365at2759"/>
<dbReference type="Pfam" id="PF13855">
    <property type="entry name" value="LRR_8"/>
    <property type="match status" value="1"/>
</dbReference>
<dbReference type="SUPFAM" id="SSF52058">
    <property type="entry name" value="L domain-like"/>
    <property type="match status" value="1"/>
</dbReference>
<evidence type="ECO:0000256" key="7">
    <source>
        <dbReference type="ARBA" id="ARBA00022989"/>
    </source>
</evidence>
<dbReference type="PROSITE" id="PS50082">
    <property type="entry name" value="WD_REPEATS_2"/>
    <property type="match status" value="1"/>
</dbReference>
<keyword evidence="7" id="KW-1133">Transmembrane helix</keyword>
<dbReference type="Gene3D" id="2.130.10.10">
    <property type="entry name" value="YVTN repeat-like/Quinoprotein amine dehydrogenase"/>
    <property type="match status" value="1"/>
</dbReference>
<organism evidence="12 13">
    <name type="scientific">Dioscorea zingiberensis</name>
    <dbReference type="NCBI Taxonomy" id="325984"/>
    <lineage>
        <taxon>Eukaryota</taxon>
        <taxon>Viridiplantae</taxon>
        <taxon>Streptophyta</taxon>
        <taxon>Embryophyta</taxon>
        <taxon>Tracheophyta</taxon>
        <taxon>Spermatophyta</taxon>
        <taxon>Magnoliopsida</taxon>
        <taxon>Liliopsida</taxon>
        <taxon>Dioscoreales</taxon>
        <taxon>Dioscoreaceae</taxon>
        <taxon>Dioscorea</taxon>
    </lineage>
</organism>